<protein>
    <recommendedName>
        <fullName evidence="2">DUF4145 domain-containing protein</fullName>
    </recommendedName>
</protein>
<dbReference type="EMBL" id="CACVAP010000017">
    <property type="protein sequence ID" value="CAA6799314.1"/>
    <property type="molecule type" value="Genomic_DNA"/>
</dbReference>
<gene>
    <name evidence="1" type="ORF">HELGO_WM11488</name>
</gene>
<accession>A0A6S6S4U7</accession>
<evidence type="ECO:0000313" key="1">
    <source>
        <dbReference type="EMBL" id="CAA6799314.1"/>
    </source>
</evidence>
<sequence>MTIETIKNQKKENFKNGLIGFLEEYQSAKNNPSSFNRHSDNCGNQARKVAEAFCRYIILNSDKPDGQKLNEIEGTLGTLHEKVTRSSNVYIDESREREVLKTRLNRILDIGNEASHDNNILTTQYDLDEIKNNLLYFSEYLFGQDYIDNITSNNVNNASTSTLDNSLEDIEESKITIKLGEDTTFKDSVKKIKNSTIRIG</sequence>
<evidence type="ECO:0008006" key="2">
    <source>
        <dbReference type="Google" id="ProtNLM"/>
    </source>
</evidence>
<reference evidence="1" key="1">
    <citation type="submission" date="2020-01" db="EMBL/GenBank/DDBJ databases">
        <authorList>
            <person name="Meier V. D."/>
            <person name="Meier V D."/>
        </authorList>
    </citation>
    <scope>NUCLEOTIDE SEQUENCE</scope>
    <source>
        <strain evidence="1">HLG_WM_MAG_06</strain>
    </source>
</reference>
<name>A0A6S6S4U7_9BACT</name>
<proteinExistence type="predicted"/>
<organism evidence="1">
    <name type="scientific">uncultured Sulfurovum sp</name>
    <dbReference type="NCBI Taxonomy" id="269237"/>
    <lineage>
        <taxon>Bacteria</taxon>
        <taxon>Pseudomonadati</taxon>
        <taxon>Campylobacterota</taxon>
        <taxon>Epsilonproteobacteria</taxon>
        <taxon>Campylobacterales</taxon>
        <taxon>Sulfurovaceae</taxon>
        <taxon>Sulfurovum</taxon>
        <taxon>environmental samples</taxon>
    </lineage>
</organism>
<dbReference type="AlphaFoldDB" id="A0A6S6S4U7"/>